<dbReference type="AlphaFoldDB" id="A0A2P5GK12"/>
<evidence type="ECO:0000256" key="2">
    <source>
        <dbReference type="ARBA" id="ARBA00023125"/>
    </source>
</evidence>
<reference evidence="7 8" key="1">
    <citation type="submission" date="2018-01" db="EMBL/GenBank/DDBJ databases">
        <title>Superficieibacter electus gen. nov., sp. nov., an extended-spectrum beta-lactamase possessing member of the Enterobacteriaceae family, isolated from intensive care unit surfaces.</title>
        <authorList>
            <person name="Potter R.F."/>
            <person name="D'Souza A.W."/>
        </authorList>
    </citation>
    <scope>NUCLEOTIDE SEQUENCE [LARGE SCALE GENOMIC DNA]</scope>
    <source>
        <strain evidence="6 8">BP-1</strain>
        <strain evidence="5 7">BP-2</strain>
    </source>
</reference>
<name>A0A2P5GK12_9ENTR</name>
<evidence type="ECO:0000259" key="4">
    <source>
        <dbReference type="PROSITE" id="PS01124"/>
    </source>
</evidence>
<dbReference type="EMBL" id="PQGD01000020">
    <property type="protein sequence ID" value="POP44506.1"/>
    <property type="molecule type" value="Genomic_DNA"/>
</dbReference>
<dbReference type="PANTHER" id="PTHR43280:SF28">
    <property type="entry name" value="HTH-TYPE TRANSCRIPTIONAL ACTIVATOR RHAS"/>
    <property type="match status" value="1"/>
</dbReference>
<keyword evidence="1" id="KW-0805">Transcription regulation</keyword>
<evidence type="ECO:0000256" key="1">
    <source>
        <dbReference type="ARBA" id="ARBA00023015"/>
    </source>
</evidence>
<evidence type="ECO:0000313" key="6">
    <source>
        <dbReference type="EMBL" id="POP44506.1"/>
    </source>
</evidence>
<dbReference type="InterPro" id="IPR018062">
    <property type="entry name" value="HTH_AraC-typ_CS"/>
</dbReference>
<dbReference type="Gene3D" id="1.10.10.60">
    <property type="entry name" value="Homeodomain-like"/>
    <property type="match status" value="2"/>
</dbReference>
<organism evidence="6 8">
    <name type="scientific">Superficieibacter electus</name>
    <dbReference type="NCBI Taxonomy" id="2022662"/>
    <lineage>
        <taxon>Bacteria</taxon>
        <taxon>Pseudomonadati</taxon>
        <taxon>Pseudomonadota</taxon>
        <taxon>Gammaproteobacteria</taxon>
        <taxon>Enterobacterales</taxon>
        <taxon>Enterobacteriaceae</taxon>
        <taxon>Superficieibacter</taxon>
    </lineage>
</organism>
<evidence type="ECO:0000313" key="7">
    <source>
        <dbReference type="Proteomes" id="UP000237073"/>
    </source>
</evidence>
<proteinExistence type="predicted"/>
<dbReference type="PANTHER" id="PTHR43280">
    <property type="entry name" value="ARAC-FAMILY TRANSCRIPTIONAL REGULATOR"/>
    <property type="match status" value="1"/>
</dbReference>
<dbReference type="OrthoDB" id="9814125at2"/>
<dbReference type="InterPro" id="IPR009057">
    <property type="entry name" value="Homeodomain-like_sf"/>
</dbReference>
<evidence type="ECO:0000256" key="3">
    <source>
        <dbReference type="ARBA" id="ARBA00023163"/>
    </source>
</evidence>
<dbReference type="SUPFAM" id="SSF46689">
    <property type="entry name" value="Homeodomain-like"/>
    <property type="match status" value="2"/>
</dbReference>
<protein>
    <recommendedName>
        <fullName evidence="4">HTH araC/xylS-type domain-containing protein</fullName>
    </recommendedName>
</protein>
<sequence>MQYIRNHYDRNIRIDEIACYLNIDRTYLHRLFTQEFRQSPKEYLTRVRMDKAQALLVNTHYAIATIALSVGYQDALLFSKVFRHHIGISPTDYRKNRQKNAAHR</sequence>
<dbReference type="SMART" id="SM00342">
    <property type="entry name" value="HTH_ARAC"/>
    <property type="match status" value="1"/>
</dbReference>
<evidence type="ECO:0000313" key="5">
    <source>
        <dbReference type="EMBL" id="POP42199.1"/>
    </source>
</evidence>
<comment type="caution">
    <text evidence="6">The sequence shown here is derived from an EMBL/GenBank/DDBJ whole genome shotgun (WGS) entry which is preliminary data.</text>
</comment>
<accession>A0A2P5GK12</accession>
<dbReference type="Pfam" id="PF12833">
    <property type="entry name" value="HTH_18"/>
    <property type="match status" value="1"/>
</dbReference>
<dbReference type="Proteomes" id="UP000237073">
    <property type="component" value="Unassembled WGS sequence"/>
</dbReference>
<dbReference type="Proteomes" id="UP000247005">
    <property type="component" value="Unassembled WGS sequence"/>
</dbReference>
<dbReference type="PRINTS" id="PR00032">
    <property type="entry name" value="HTHARAC"/>
</dbReference>
<dbReference type="RefSeq" id="WP_103677919.1">
    <property type="nucleotide sequence ID" value="NZ_PQGD01000020.1"/>
</dbReference>
<dbReference type="PROSITE" id="PS00041">
    <property type="entry name" value="HTH_ARAC_FAMILY_1"/>
    <property type="match status" value="1"/>
</dbReference>
<dbReference type="InterPro" id="IPR018060">
    <property type="entry name" value="HTH_AraC"/>
</dbReference>
<dbReference type="GO" id="GO:0003700">
    <property type="term" value="F:DNA-binding transcription factor activity"/>
    <property type="evidence" value="ECO:0007669"/>
    <property type="project" value="InterPro"/>
</dbReference>
<feature type="domain" description="HTH araC/xylS-type" evidence="4">
    <location>
        <begin position="1"/>
        <end position="96"/>
    </location>
</feature>
<dbReference type="GO" id="GO:0043565">
    <property type="term" value="F:sequence-specific DNA binding"/>
    <property type="evidence" value="ECO:0007669"/>
    <property type="project" value="InterPro"/>
</dbReference>
<keyword evidence="3" id="KW-0804">Transcription</keyword>
<keyword evidence="7" id="KW-1185">Reference proteome</keyword>
<dbReference type="PROSITE" id="PS01124">
    <property type="entry name" value="HTH_ARAC_FAMILY_2"/>
    <property type="match status" value="1"/>
</dbReference>
<evidence type="ECO:0000313" key="8">
    <source>
        <dbReference type="Proteomes" id="UP000247005"/>
    </source>
</evidence>
<gene>
    <name evidence="6" type="ORF">CHU32_21380</name>
    <name evidence="5" type="ORF">CHU33_20495</name>
</gene>
<dbReference type="InterPro" id="IPR020449">
    <property type="entry name" value="Tscrpt_reg_AraC-type_HTH"/>
</dbReference>
<dbReference type="EMBL" id="PQGE01000021">
    <property type="protein sequence ID" value="POP42199.1"/>
    <property type="molecule type" value="Genomic_DNA"/>
</dbReference>
<keyword evidence="2" id="KW-0238">DNA-binding</keyword>